<organism evidence="1 2">
    <name type="scientific">Aristolochia fimbriata</name>
    <name type="common">White veined hardy Dutchman's pipe vine</name>
    <dbReference type="NCBI Taxonomy" id="158543"/>
    <lineage>
        <taxon>Eukaryota</taxon>
        <taxon>Viridiplantae</taxon>
        <taxon>Streptophyta</taxon>
        <taxon>Embryophyta</taxon>
        <taxon>Tracheophyta</taxon>
        <taxon>Spermatophyta</taxon>
        <taxon>Magnoliopsida</taxon>
        <taxon>Magnoliidae</taxon>
        <taxon>Piperales</taxon>
        <taxon>Aristolochiaceae</taxon>
        <taxon>Aristolochia</taxon>
    </lineage>
</organism>
<evidence type="ECO:0000313" key="2">
    <source>
        <dbReference type="Proteomes" id="UP000825729"/>
    </source>
</evidence>
<sequence length="471" mass="51914">MKKLRWAMDGFWDLDMATAITIEGTARAAPGDPLPLGLSRGAMLSRPKQLEFMHRFMSMFLVPSYAGDPLRGGDGFSLQRAISLPFGENWFAAVLGQLHLQRLVSSLKKNVSGIQEKSFWLTKIRECLCDRSLYALGACSEFLLTPDISLLIGSERHGGREGLRNKAVLRHRLPEHNLTIEAVSPGLFVDRDGNYWDVPLSLAIDLASVAPNSGFSHHLCVQHNKGSPKQYGNDQNNGDPPTTLQPGFSIKSAFSFRKDANIWAKEGGKLRMVQPLDVFLSEPHVSISGIIGAVVNACFGDNAERPSATSEQYPGFKNYILRAESSYSSLTTDFFGSVSCTAQYGNFQRHYFDLTRLYTRLDFPSGSMFLSSATHLASSMYNSLPPDPEAVCSVSPQAFVSFQQQIAGPFSFRIDSHIGLHANNEGGCIARVHDPVFAIEYALKVLGSAKAIAWYSPKHGEAMVELRFFES</sequence>
<dbReference type="GO" id="GO:0034196">
    <property type="term" value="P:acylglycerol transport"/>
    <property type="evidence" value="ECO:0007669"/>
    <property type="project" value="InterPro"/>
</dbReference>
<dbReference type="Proteomes" id="UP000825729">
    <property type="component" value="Unassembled WGS sequence"/>
</dbReference>
<dbReference type="GO" id="GO:0070300">
    <property type="term" value="F:phosphatidic acid binding"/>
    <property type="evidence" value="ECO:0007669"/>
    <property type="project" value="InterPro"/>
</dbReference>
<proteinExistence type="predicted"/>
<dbReference type="GO" id="GO:0009941">
    <property type="term" value="C:chloroplast envelope"/>
    <property type="evidence" value="ECO:0007669"/>
    <property type="project" value="TreeGrafter"/>
</dbReference>
<keyword evidence="2" id="KW-1185">Reference proteome</keyword>
<dbReference type="PANTHER" id="PTHR34954:SF4">
    <property type="entry name" value="PROTEIN TRIGALACTOSYLDIACYLGLYCEROL 4, CHLOROPLASTIC"/>
    <property type="match status" value="1"/>
</dbReference>
<dbReference type="EMBL" id="JAINDJ010000002">
    <property type="protein sequence ID" value="KAG9459963.1"/>
    <property type="molecule type" value="Genomic_DNA"/>
</dbReference>
<dbReference type="GO" id="GO:1990052">
    <property type="term" value="P:ER to chloroplast lipid transport"/>
    <property type="evidence" value="ECO:0007669"/>
    <property type="project" value="InterPro"/>
</dbReference>
<dbReference type="AlphaFoldDB" id="A0AAV7FI18"/>
<protein>
    <recommendedName>
        <fullName evidence="3">Protein TRIGALACTOSYLDIACYLGLYCEROL 4, chloroplastic</fullName>
    </recommendedName>
</protein>
<name>A0AAV7FI18_ARIFI</name>
<dbReference type="PANTHER" id="PTHR34954">
    <property type="entry name" value="EXPRESSED PROTEIN"/>
    <property type="match status" value="1"/>
</dbReference>
<reference evidence="1 2" key="1">
    <citation type="submission" date="2021-07" db="EMBL/GenBank/DDBJ databases">
        <title>The Aristolochia fimbriata genome: insights into angiosperm evolution, floral development and chemical biosynthesis.</title>
        <authorList>
            <person name="Jiao Y."/>
        </authorList>
    </citation>
    <scope>NUCLEOTIDE SEQUENCE [LARGE SCALE GENOMIC DNA]</scope>
    <source>
        <strain evidence="1">IBCAS-2021</strain>
        <tissue evidence="1">Leaf</tissue>
    </source>
</reference>
<gene>
    <name evidence="1" type="ORF">H6P81_004471</name>
</gene>
<comment type="caution">
    <text evidence="1">The sequence shown here is derived from an EMBL/GenBank/DDBJ whole genome shotgun (WGS) entry which is preliminary data.</text>
</comment>
<dbReference type="InterPro" id="IPR044160">
    <property type="entry name" value="TGD4-like"/>
</dbReference>
<evidence type="ECO:0000313" key="1">
    <source>
        <dbReference type="EMBL" id="KAG9459963.1"/>
    </source>
</evidence>
<evidence type="ECO:0008006" key="3">
    <source>
        <dbReference type="Google" id="ProtNLM"/>
    </source>
</evidence>
<accession>A0AAV7FI18</accession>